<sequence length="135" mass="14304">MASFASTAYGATASPCCSTGATARRGARCVASAVAMAPARGAARTHYEVLGVGAGASRGEIKAAYRRLAREVHPDASGGRDEGFIQLHAAYATLADPDERARYDRSVVARSAAVHIHRSPAAGFRPRRWETDQCW</sequence>
<dbReference type="InterPro" id="IPR036869">
    <property type="entry name" value="J_dom_sf"/>
</dbReference>
<evidence type="ECO:0000313" key="3">
    <source>
        <dbReference type="Proteomes" id="UP000636709"/>
    </source>
</evidence>
<evidence type="ECO:0000313" key="2">
    <source>
        <dbReference type="EMBL" id="KAF8672826.1"/>
    </source>
</evidence>
<organism evidence="2 3">
    <name type="scientific">Digitaria exilis</name>
    <dbReference type="NCBI Taxonomy" id="1010633"/>
    <lineage>
        <taxon>Eukaryota</taxon>
        <taxon>Viridiplantae</taxon>
        <taxon>Streptophyta</taxon>
        <taxon>Embryophyta</taxon>
        <taxon>Tracheophyta</taxon>
        <taxon>Spermatophyta</taxon>
        <taxon>Magnoliopsida</taxon>
        <taxon>Liliopsida</taxon>
        <taxon>Poales</taxon>
        <taxon>Poaceae</taxon>
        <taxon>PACMAD clade</taxon>
        <taxon>Panicoideae</taxon>
        <taxon>Panicodae</taxon>
        <taxon>Paniceae</taxon>
        <taxon>Anthephorinae</taxon>
        <taxon>Digitaria</taxon>
    </lineage>
</organism>
<dbReference type="Pfam" id="PF00226">
    <property type="entry name" value="DnaJ"/>
    <property type="match status" value="1"/>
</dbReference>
<proteinExistence type="predicted"/>
<evidence type="ECO:0000259" key="1">
    <source>
        <dbReference type="PROSITE" id="PS50076"/>
    </source>
</evidence>
<reference evidence="2" key="1">
    <citation type="submission" date="2020-07" db="EMBL/GenBank/DDBJ databases">
        <title>Genome sequence and genetic diversity analysis of an under-domesticated orphan crop, white fonio (Digitaria exilis).</title>
        <authorList>
            <person name="Bennetzen J.L."/>
            <person name="Chen S."/>
            <person name="Ma X."/>
            <person name="Wang X."/>
            <person name="Yssel A.E.J."/>
            <person name="Chaluvadi S.R."/>
            <person name="Johnson M."/>
            <person name="Gangashetty P."/>
            <person name="Hamidou F."/>
            <person name="Sanogo M.D."/>
            <person name="Zwaenepoel A."/>
            <person name="Wallace J."/>
            <person name="Van De Peer Y."/>
            <person name="Van Deynze A."/>
        </authorList>
    </citation>
    <scope>NUCLEOTIDE SEQUENCE</scope>
    <source>
        <tissue evidence="2">Leaves</tissue>
    </source>
</reference>
<name>A0A835AVA8_9POAL</name>
<gene>
    <name evidence="2" type="ORF">HU200_049157</name>
</gene>
<dbReference type="PANTHER" id="PTHR45432:SF2">
    <property type="entry name" value="CHAPERONE PROTEIN DNAJ 11, CHLOROPLASTIC"/>
    <property type="match status" value="1"/>
</dbReference>
<dbReference type="PROSITE" id="PS00636">
    <property type="entry name" value="DNAJ_1"/>
    <property type="match status" value="1"/>
</dbReference>
<dbReference type="SUPFAM" id="SSF46565">
    <property type="entry name" value="Chaperone J-domain"/>
    <property type="match status" value="1"/>
</dbReference>
<comment type="caution">
    <text evidence="2">The sequence shown here is derived from an EMBL/GenBank/DDBJ whole genome shotgun (WGS) entry which is preliminary data.</text>
</comment>
<dbReference type="OrthoDB" id="445556at2759"/>
<accession>A0A835AVA8</accession>
<dbReference type="InterPro" id="IPR018253">
    <property type="entry name" value="DnaJ_domain_CS"/>
</dbReference>
<dbReference type="GO" id="GO:0005783">
    <property type="term" value="C:endoplasmic reticulum"/>
    <property type="evidence" value="ECO:0007669"/>
    <property type="project" value="UniProtKB-ARBA"/>
</dbReference>
<dbReference type="EMBL" id="JACEFO010002216">
    <property type="protein sequence ID" value="KAF8672826.1"/>
    <property type="molecule type" value="Genomic_DNA"/>
</dbReference>
<dbReference type="Gene3D" id="1.10.287.110">
    <property type="entry name" value="DnaJ domain"/>
    <property type="match status" value="1"/>
</dbReference>
<dbReference type="PRINTS" id="PR00625">
    <property type="entry name" value="JDOMAIN"/>
</dbReference>
<dbReference type="PANTHER" id="PTHR45432">
    <property type="entry name" value="CHAPERONE PROTEIN DNAJ 11, CHLOROPLASTIC-LIKE"/>
    <property type="match status" value="1"/>
</dbReference>
<dbReference type="SMART" id="SM00271">
    <property type="entry name" value="DnaJ"/>
    <property type="match status" value="1"/>
</dbReference>
<dbReference type="Proteomes" id="UP000636709">
    <property type="component" value="Unassembled WGS sequence"/>
</dbReference>
<dbReference type="CDD" id="cd06257">
    <property type="entry name" value="DnaJ"/>
    <property type="match status" value="1"/>
</dbReference>
<dbReference type="AlphaFoldDB" id="A0A835AVA8"/>
<protein>
    <recommendedName>
        <fullName evidence="1">J domain-containing protein</fullName>
    </recommendedName>
</protein>
<dbReference type="InterPro" id="IPR001623">
    <property type="entry name" value="DnaJ_domain"/>
</dbReference>
<keyword evidence="3" id="KW-1185">Reference proteome</keyword>
<feature type="domain" description="J" evidence="1">
    <location>
        <begin position="45"/>
        <end position="107"/>
    </location>
</feature>
<dbReference type="PROSITE" id="PS50076">
    <property type="entry name" value="DNAJ_2"/>
    <property type="match status" value="1"/>
</dbReference>